<protein>
    <recommendedName>
        <fullName evidence="4">HNH nuclease domain-containing protein</fullName>
    </recommendedName>
</protein>
<comment type="caution">
    <text evidence="2">The sequence shown here is derived from an EMBL/GenBank/DDBJ whole genome shotgun (WGS) entry which is preliminary data.</text>
</comment>
<evidence type="ECO:0000313" key="3">
    <source>
        <dbReference type="Proteomes" id="UP001176059"/>
    </source>
</evidence>
<evidence type="ECO:0000256" key="1">
    <source>
        <dbReference type="SAM" id="SignalP"/>
    </source>
</evidence>
<organism evidence="2 3">
    <name type="scientific">Lentinula guzmanii</name>
    <dbReference type="NCBI Taxonomy" id="2804957"/>
    <lineage>
        <taxon>Eukaryota</taxon>
        <taxon>Fungi</taxon>
        <taxon>Dikarya</taxon>
        <taxon>Basidiomycota</taxon>
        <taxon>Agaricomycotina</taxon>
        <taxon>Agaricomycetes</taxon>
        <taxon>Agaricomycetidae</taxon>
        <taxon>Agaricales</taxon>
        <taxon>Marasmiineae</taxon>
        <taxon>Omphalotaceae</taxon>
        <taxon>Lentinula</taxon>
    </lineage>
</organism>
<gene>
    <name evidence="2" type="ORF">DFJ43DRAFT_1045436</name>
</gene>
<name>A0AA38JKI1_9AGAR</name>
<keyword evidence="3" id="KW-1185">Reference proteome</keyword>
<dbReference type="EMBL" id="JANVFO010000001">
    <property type="protein sequence ID" value="KAJ3737606.1"/>
    <property type="molecule type" value="Genomic_DNA"/>
</dbReference>
<keyword evidence="1" id="KW-0732">Signal</keyword>
<feature type="signal peptide" evidence="1">
    <location>
        <begin position="1"/>
        <end position="23"/>
    </location>
</feature>
<accession>A0AA38JKI1</accession>
<dbReference type="AlphaFoldDB" id="A0AA38JKI1"/>
<evidence type="ECO:0008006" key="4">
    <source>
        <dbReference type="Google" id="ProtNLM"/>
    </source>
</evidence>
<feature type="chain" id="PRO_5041274674" description="HNH nuclease domain-containing protein" evidence="1">
    <location>
        <begin position="24"/>
        <end position="222"/>
    </location>
</feature>
<proteinExistence type="predicted"/>
<sequence length="222" mass="24966">MITFSSIAFRLTLIITVMVEVNALPTAPSTGAPVSSFRARGSLDSDRIVLGYLWVSNKEALALNQAHEFVLSTNANGSSNDHFLPTIYSRSENRNFGQKGLWKCTVTINDKIVEKLAKDGDMLFMPKHLENPSEAARLKYVNDKRRDLEKTLLFYYTDANESYHDAMNFPIGRLKSDPEKPQVSCVDHTEAKASALVRWDKWAMTDLRFALVPPDDMESFGA</sequence>
<reference evidence="2" key="1">
    <citation type="submission" date="2022-08" db="EMBL/GenBank/DDBJ databases">
        <authorList>
            <consortium name="DOE Joint Genome Institute"/>
            <person name="Min B."/>
            <person name="Sierra-Patev S."/>
            <person name="Naranjo-Ortiz M."/>
            <person name="Looney B."/>
            <person name="Konkel Z."/>
            <person name="Slot J.C."/>
            <person name="Sakamoto Y."/>
            <person name="Steenwyk J.L."/>
            <person name="Rokas A."/>
            <person name="Carro J."/>
            <person name="Camarero S."/>
            <person name="Ferreira P."/>
            <person name="Molpeceres G."/>
            <person name="Ruiz-duenas F.J."/>
            <person name="Serrano A."/>
            <person name="Henrissat B."/>
            <person name="Drula E."/>
            <person name="Hughes K.W."/>
            <person name="Mata J.L."/>
            <person name="Ishikawa N.K."/>
            <person name="Vargas-Isla R."/>
            <person name="Ushijima S."/>
            <person name="Smith C.A."/>
            <person name="Ahrendt S."/>
            <person name="Andreopoulos W."/>
            <person name="He G."/>
            <person name="LaButti K."/>
            <person name="Lipzen A."/>
            <person name="Ng V."/>
            <person name="Riley R."/>
            <person name="Sandor L."/>
            <person name="Barry K."/>
            <person name="Martinez A.T."/>
            <person name="Xiao Y."/>
            <person name="Gibbons J.G."/>
            <person name="Terashima K."/>
            <person name="Hibbett D.S."/>
            <person name="Grigoriev I.V."/>
        </authorList>
    </citation>
    <scope>NUCLEOTIDE SEQUENCE</scope>
    <source>
        <strain evidence="2">ET3784</strain>
    </source>
</reference>
<dbReference type="InterPro" id="IPR045564">
    <property type="entry name" value="DUF5910"/>
</dbReference>
<dbReference type="Proteomes" id="UP001176059">
    <property type="component" value="Unassembled WGS sequence"/>
</dbReference>
<evidence type="ECO:0000313" key="2">
    <source>
        <dbReference type="EMBL" id="KAJ3737606.1"/>
    </source>
</evidence>
<reference evidence="2" key="2">
    <citation type="journal article" date="2023" name="Proc. Natl. Acad. Sci. U.S.A.">
        <title>A global phylogenomic analysis of the shiitake genus Lentinula.</title>
        <authorList>
            <person name="Sierra-Patev S."/>
            <person name="Min B."/>
            <person name="Naranjo-Ortiz M."/>
            <person name="Looney B."/>
            <person name="Konkel Z."/>
            <person name="Slot J.C."/>
            <person name="Sakamoto Y."/>
            <person name="Steenwyk J.L."/>
            <person name="Rokas A."/>
            <person name="Carro J."/>
            <person name="Camarero S."/>
            <person name="Ferreira P."/>
            <person name="Molpeceres G."/>
            <person name="Ruiz-Duenas F.J."/>
            <person name="Serrano A."/>
            <person name="Henrissat B."/>
            <person name="Drula E."/>
            <person name="Hughes K.W."/>
            <person name="Mata J.L."/>
            <person name="Ishikawa N.K."/>
            <person name="Vargas-Isla R."/>
            <person name="Ushijima S."/>
            <person name="Smith C.A."/>
            <person name="Donoghue J."/>
            <person name="Ahrendt S."/>
            <person name="Andreopoulos W."/>
            <person name="He G."/>
            <person name="LaButti K."/>
            <person name="Lipzen A."/>
            <person name="Ng V."/>
            <person name="Riley R."/>
            <person name="Sandor L."/>
            <person name="Barry K."/>
            <person name="Martinez A.T."/>
            <person name="Xiao Y."/>
            <person name="Gibbons J.G."/>
            <person name="Terashima K."/>
            <person name="Grigoriev I.V."/>
            <person name="Hibbett D."/>
        </authorList>
    </citation>
    <scope>NUCLEOTIDE SEQUENCE</scope>
    <source>
        <strain evidence="2">ET3784</strain>
    </source>
</reference>
<dbReference type="Pfam" id="PF19287">
    <property type="entry name" value="DUF5910"/>
    <property type="match status" value="1"/>
</dbReference>